<evidence type="ECO:0000313" key="4">
    <source>
        <dbReference type="EMBL" id="HIQ63208.1"/>
    </source>
</evidence>
<dbReference type="Gene3D" id="3.40.50.10580">
    <property type="entry name" value="ATPase, V1 complex, subunit F"/>
    <property type="match status" value="1"/>
</dbReference>
<dbReference type="Pfam" id="PF01990">
    <property type="entry name" value="ATP-synt_F"/>
    <property type="match status" value="1"/>
</dbReference>
<dbReference type="InterPro" id="IPR008218">
    <property type="entry name" value="ATPase_V1-cplx_f_g_su"/>
</dbReference>
<evidence type="ECO:0000256" key="1">
    <source>
        <dbReference type="ARBA" id="ARBA00010148"/>
    </source>
</evidence>
<comment type="caution">
    <text evidence="4">The sequence shown here is derived from an EMBL/GenBank/DDBJ whole genome shotgun (WGS) entry which is preliminary data.</text>
</comment>
<dbReference type="AlphaFoldDB" id="A0A9D0YYK9"/>
<dbReference type="GO" id="GO:0046961">
    <property type="term" value="F:proton-transporting ATPase activity, rotational mechanism"/>
    <property type="evidence" value="ECO:0007669"/>
    <property type="project" value="InterPro"/>
</dbReference>
<proteinExistence type="inferred from homology"/>
<accession>A0A9D0YYK9</accession>
<dbReference type="EMBL" id="DVFI01000093">
    <property type="protein sequence ID" value="HIQ63208.1"/>
    <property type="molecule type" value="Genomic_DNA"/>
</dbReference>
<name>A0A9D0YYK9_9FIRM</name>
<sequence>MAVDVMGVVGERDVVLAFKAMGMRVIPAQTPETIGAAVFRLAQEGVPVIFITERAARMAPETMERYRASASPVLIPIPGTQGTDGFGMGRVKANVEKAIGADILFGE</sequence>
<reference evidence="4" key="1">
    <citation type="submission" date="2020-10" db="EMBL/GenBank/DDBJ databases">
        <authorList>
            <person name="Gilroy R."/>
        </authorList>
    </citation>
    <scope>NUCLEOTIDE SEQUENCE</scope>
    <source>
        <strain evidence="4">ChiHile30-977</strain>
    </source>
</reference>
<evidence type="ECO:0000313" key="5">
    <source>
        <dbReference type="Proteomes" id="UP000886819"/>
    </source>
</evidence>
<organism evidence="4 5">
    <name type="scientific">Candidatus Avichristensenella intestinipullorum</name>
    <dbReference type="NCBI Taxonomy" id="2840693"/>
    <lineage>
        <taxon>Bacteria</taxon>
        <taxon>Bacillati</taxon>
        <taxon>Bacillota</taxon>
        <taxon>Clostridia</taxon>
        <taxon>Candidatus Avichristensenella</taxon>
    </lineage>
</organism>
<gene>
    <name evidence="4" type="ORF">IAA66_06420</name>
</gene>
<comment type="similarity">
    <text evidence="1">Belongs to the V-ATPase F subunit family.</text>
</comment>
<keyword evidence="3" id="KW-0406">Ion transport</keyword>
<protein>
    <submittedName>
        <fullName evidence="4">V-type ATP synthase subunit F</fullName>
    </submittedName>
</protein>
<dbReference type="Proteomes" id="UP000886819">
    <property type="component" value="Unassembled WGS sequence"/>
</dbReference>
<keyword evidence="2" id="KW-0813">Transport</keyword>
<evidence type="ECO:0000256" key="2">
    <source>
        <dbReference type="ARBA" id="ARBA00022448"/>
    </source>
</evidence>
<dbReference type="SUPFAM" id="SSF159468">
    <property type="entry name" value="AtpF-like"/>
    <property type="match status" value="1"/>
</dbReference>
<dbReference type="InterPro" id="IPR036906">
    <property type="entry name" value="ATPase_V1_fsu_sf"/>
</dbReference>
<evidence type="ECO:0000256" key="3">
    <source>
        <dbReference type="ARBA" id="ARBA00023065"/>
    </source>
</evidence>
<reference evidence="4" key="2">
    <citation type="journal article" date="2021" name="PeerJ">
        <title>Extensive microbial diversity within the chicken gut microbiome revealed by metagenomics and culture.</title>
        <authorList>
            <person name="Gilroy R."/>
            <person name="Ravi A."/>
            <person name="Getino M."/>
            <person name="Pursley I."/>
            <person name="Horton D.L."/>
            <person name="Alikhan N.F."/>
            <person name="Baker D."/>
            <person name="Gharbi K."/>
            <person name="Hall N."/>
            <person name="Watson M."/>
            <person name="Adriaenssens E.M."/>
            <person name="Foster-Nyarko E."/>
            <person name="Jarju S."/>
            <person name="Secka A."/>
            <person name="Antonio M."/>
            <person name="Oren A."/>
            <person name="Chaudhuri R.R."/>
            <person name="La Ragione R."/>
            <person name="Hildebrand F."/>
            <person name="Pallen M.J."/>
        </authorList>
    </citation>
    <scope>NUCLEOTIDE SEQUENCE</scope>
    <source>
        <strain evidence="4">ChiHile30-977</strain>
    </source>
</reference>